<feature type="region of interest" description="Disordered" evidence="1">
    <location>
        <begin position="1"/>
        <end position="29"/>
    </location>
</feature>
<dbReference type="AlphaFoldDB" id="A0A2C5YXZ3"/>
<dbReference type="STRING" id="2004952.A0A2C5YXZ3"/>
<evidence type="ECO:0000256" key="1">
    <source>
        <dbReference type="SAM" id="MobiDB-lite"/>
    </source>
</evidence>
<keyword evidence="3" id="KW-1185">Reference proteome</keyword>
<name>A0A2C5YXZ3_9HYPO</name>
<protein>
    <submittedName>
        <fullName evidence="2">Uncharacterized protein</fullName>
    </submittedName>
</protein>
<comment type="caution">
    <text evidence="2">The sequence shown here is derived from an EMBL/GenBank/DDBJ whole genome shotgun (WGS) entry which is preliminary data.</text>
</comment>
<proteinExistence type="predicted"/>
<reference evidence="2 3" key="1">
    <citation type="submission" date="2017-06" db="EMBL/GenBank/DDBJ databases">
        <title>Ant-infecting Ophiocordyceps genomes reveal a high diversity of potential behavioral manipulation genes and a possible major role for enterotoxins.</title>
        <authorList>
            <person name="De Bekker C."/>
            <person name="Evans H.C."/>
            <person name="Brachmann A."/>
            <person name="Hughes D.P."/>
        </authorList>
    </citation>
    <scope>NUCLEOTIDE SEQUENCE [LARGE SCALE GENOMIC DNA]</scope>
    <source>
        <strain evidence="2 3">Map16</strain>
    </source>
</reference>
<dbReference type="OrthoDB" id="5207784at2759"/>
<gene>
    <name evidence="2" type="ORF">CDD80_4406</name>
</gene>
<dbReference type="EMBL" id="NJES01000405">
    <property type="protein sequence ID" value="PHH72626.1"/>
    <property type="molecule type" value="Genomic_DNA"/>
</dbReference>
<accession>A0A2C5YXZ3</accession>
<feature type="compositionally biased region" description="Low complexity" evidence="1">
    <location>
        <begin position="10"/>
        <end position="27"/>
    </location>
</feature>
<dbReference type="Proteomes" id="UP000226431">
    <property type="component" value="Unassembled WGS sequence"/>
</dbReference>
<organism evidence="2 3">
    <name type="scientific">Ophiocordyceps camponoti-rufipedis</name>
    <dbReference type="NCBI Taxonomy" id="2004952"/>
    <lineage>
        <taxon>Eukaryota</taxon>
        <taxon>Fungi</taxon>
        <taxon>Dikarya</taxon>
        <taxon>Ascomycota</taxon>
        <taxon>Pezizomycotina</taxon>
        <taxon>Sordariomycetes</taxon>
        <taxon>Hypocreomycetidae</taxon>
        <taxon>Hypocreales</taxon>
        <taxon>Ophiocordycipitaceae</taxon>
        <taxon>Ophiocordyceps</taxon>
    </lineage>
</organism>
<evidence type="ECO:0000313" key="2">
    <source>
        <dbReference type="EMBL" id="PHH72626.1"/>
    </source>
</evidence>
<sequence>MSSDSSAGVTTMSTTATTTTTTTTSSSLISARQQSLIHSMLSIMTGSSRNRPLQRMSPDYLTDRPPAYSHSHRRSVHDPIVKPTTLFSAGRFVYSDNSHAPPQIVYELSHDAGYLTDVVRHVRVERLDHAFKHQDGGVPQLSTRPRHLYDLRHPNAITAPTFAFHADSASRQSLGSMGITTFRPWKRALSKGYRIHRATRGPHHRMLCGDLLFTAVPVRDKSVTFEWFDSEQRLIARELPERGGTRSLLVSAEMSQRNRDALVIAWMLRGWWQLSRESGRRI</sequence>
<evidence type="ECO:0000313" key="3">
    <source>
        <dbReference type="Proteomes" id="UP000226431"/>
    </source>
</evidence>